<feature type="transmembrane region" description="Helical" evidence="3">
    <location>
        <begin position="74"/>
        <end position="93"/>
    </location>
</feature>
<evidence type="ECO:0000256" key="1">
    <source>
        <dbReference type="ARBA" id="ARBA00006347"/>
    </source>
</evidence>
<dbReference type="GO" id="GO:0003756">
    <property type="term" value="F:protein disulfide isomerase activity"/>
    <property type="evidence" value="ECO:0007669"/>
    <property type="project" value="TreeGrafter"/>
</dbReference>
<dbReference type="PANTHER" id="PTHR18929:SF240">
    <property type="entry name" value="PROTEIN DISULFIDE-ISOMERASE"/>
    <property type="match status" value="1"/>
</dbReference>
<comment type="similarity">
    <text evidence="1">Belongs to the protein disulfide isomerase family.</text>
</comment>
<keyword evidence="3" id="KW-1133">Transmembrane helix</keyword>
<keyword evidence="3" id="KW-0472">Membrane</keyword>
<proteinExistence type="inferred from homology"/>
<dbReference type="InterPro" id="IPR013766">
    <property type="entry name" value="Thioredoxin_domain"/>
</dbReference>
<comment type="caution">
    <text evidence="5">The sequence shown here is derived from an EMBL/GenBank/DDBJ whole genome shotgun (WGS) entry which is preliminary data.</text>
</comment>
<dbReference type="RefSeq" id="XP_067927219.1">
    <property type="nucleotide sequence ID" value="XM_068060809.1"/>
</dbReference>
<accession>A0A2C6LG80</accession>
<dbReference type="Pfam" id="PF00085">
    <property type="entry name" value="Thioredoxin"/>
    <property type="match status" value="1"/>
</dbReference>
<keyword evidence="3" id="KW-0812">Transmembrane</keyword>
<dbReference type="Proteomes" id="UP000221165">
    <property type="component" value="Unassembled WGS sequence"/>
</dbReference>
<dbReference type="InterPro" id="IPR036249">
    <property type="entry name" value="Thioredoxin-like_sf"/>
</dbReference>
<keyword evidence="5" id="KW-0413">Isomerase</keyword>
<evidence type="ECO:0000313" key="5">
    <source>
        <dbReference type="EMBL" id="PHJ25573.1"/>
    </source>
</evidence>
<dbReference type="VEuPathDB" id="ToxoDB:CSUI_000575"/>
<dbReference type="AlphaFoldDB" id="A0A2C6LG80"/>
<dbReference type="EMBL" id="MIGC01000218">
    <property type="protein sequence ID" value="PHJ25573.1"/>
    <property type="molecule type" value="Genomic_DNA"/>
</dbReference>
<name>A0A2C6LG80_9APIC</name>
<feature type="compositionally biased region" description="Basic and acidic residues" evidence="2">
    <location>
        <begin position="25"/>
        <end position="63"/>
    </location>
</feature>
<dbReference type="PROSITE" id="PS51352">
    <property type="entry name" value="THIOREDOXIN_2"/>
    <property type="match status" value="1"/>
</dbReference>
<protein>
    <submittedName>
        <fullName evidence="5">Protein disulfide-isomerase domain</fullName>
    </submittedName>
</protein>
<dbReference type="GO" id="GO:0005783">
    <property type="term" value="C:endoplasmic reticulum"/>
    <property type="evidence" value="ECO:0007669"/>
    <property type="project" value="TreeGrafter"/>
</dbReference>
<dbReference type="PANTHER" id="PTHR18929">
    <property type="entry name" value="PROTEIN DISULFIDE ISOMERASE"/>
    <property type="match status" value="1"/>
</dbReference>
<dbReference type="GO" id="GO:0034976">
    <property type="term" value="P:response to endoplasmic reticulum stress"/>
    <property type="evidence" value="ECO:0007669"/>
    <property type="project" value="TreeGrafter"/>
</dbReference>
<keyword evidence="6" id="KW-1185">Reference proteome</keyword>
<dbReference type="GeneID" id="94424020"/>
<evidence type="ECO:0000313" key="6">
    <source>
        <dbReference type="Proteomes" id="UP000221165"/>
    </source>
</evidence>
<evidence type="ECO:0000256" key="2">
    <source>
        <dbReference type="SAM" id="MobiDB-lite"/>
    </source>
</evidence>
<evidence type="ECO:0000259" key="4">
    <source>
        <dbReference type="PROSITE" id="PS51352"/>
    </source>
</evidence>
<sequence>MAYMPHHWILTEAGQAWATNTSACEKSRTPEHGRAGVSDRKSADDKRHPHPAAKEEEGKGFRGADRTQRSLRTIWWFLLFLCFCVCVVFNPYVTPLFPALSKLLRDRVEGSRLSSSSSLIGSTFGKPQRETAEDRLPEEGRRPAIRKGIKYYRWSHAVSSQIQKQHPSTIYFLFYDENADEVSQSVDDGSRKVQLAEAVRGPVTDGDDETGQLLSAFQDVAVDFSTRPVIHVSVTKSLMHHWNYILPEGSENMLPLAVIVEMDKGWRKYILRDRHLTYNKLKNFEEQYFEGTLTPYLRSESATAVDAETHDVVMPVVGNTFRRHVIDSKYDALVLFYAPWCGFCKRLEPQIRKLATLFSRIKSIRFFKMDVTKNDIDHLQTRVERVPHVVLYQRERKMGRPIRFDHSVKDTVAYGRDFLIEHATCKQIKLEENKDCDFGDTPSHEF</sequence>
<gene>
    <name evidence="5" type="ORF">CSUI_000575</name>
</gene>
<dbReference type="OrthoDB" id="72053at2759"/>
<dbReference type="GO" id="GO:0006457">
    <property type="term" value="P:protein folding"/>
    <property type="evidence" value="ECO:0007669"/>
    <property type="project" value="TreeGrafter"/>
</dbReference>
<feature type="domain" description="Thioredoxin" evidence="4">
    <location>
        <begin position="296"/>
        <end position="424"/>
    </location>
</feature>
<feature type="region of interest" description="Disordered" evidence="2">
    <location>
        <begin position="21"/>
        <end position="63"/>
    </location>
</feature>
<organism evidence="5 6">
    <name type="scientific">Cystoisospora suis</name>
    <dbReference type="NCBI Taxonomy" id="483139"/>
    <lineage>
        <taxon>Eukaryota</taxon>
        <taxon>Sar</taxon>
        <taxon>Alveolata</taxon>
        <taxon>Apicomplexa</taxon>
        <taxon>Conoidasida</taxon>
        <taxon>Coccidia</taxon>
        <taxon>Eucoccidiorida</taxon>
        <taxon>Eimeriorina</taxon>
        <taxon>Sarcocystidae</taxon>
        <taxon>Cystoisospora</taxon>
    </lineage>
</organism>
<dbReference type="Gene3D" id="3.40.30.10">
    <property type="entry name" value="Glutaredoxin"/>
    <property type="match status" value="2"/>
</dbReference>
<feature type="compositionally biased region" description="Basic and acidic residues" evidence="2">
    <location>
        <begin position="127"/>
        <end position="140"/>
    </location>
</feature>
<evidence type="ECO:0000256" key="3">
    <source>
        <dbReference type="SAM" id="Phobius"/>
    </source>
</evidence>
<reference evidence="5 6" key="1">
    <citation type="journal article" date="2017" name="Int. J. Parasitol.">
        <title>The genome of the protozoan parasite Cystoisospora suis and a reverse vaccinology approach to identify vaccine candidates.</title>
        <authorList>
            <person name="Palmieri N."/>
            <person name="Shrestha A."/>
            <person name="Ruttkowski B."/>
            <person name="Beck T."/>
            <person name="Vogl C."/>
            <person name="Tomley F."/>
            <person name="Blake D.P."/>
            <person name="Joachim A."/>
        </authorList>
    </citation>
    <scope>NUCLEOTIDE SEQUENCE [LARGE SCALE GENOMIC DNA]</scope>
    <source>
        <strain evidence="5 6">Wien I</strain>
    </source>
</reference>
<dbReference type="SUPFAM" id="SSF52833">
    <property type="entry name" value="Thioredoxin-like"/>
    <property type="match status" value="1"/>
</dbReference>
<feature type="region of interest" description="Disordered" evidence="2">
    <location>
        <begin position="115"/>
        <end position="140"/>
    </location>
</feature>